<evidence type="ECO:0000256" key="5">
    <source>
        <dbReference type="PIRSR" id="PIRSR001430-1"/>
    </source>
</evidence>
<gene>
    <name evidence="4 9" type="primary">truA</name>
    <name evidence="9" type="ORF">BABL1_gene_349</name>
</gene>
<dbReference type="EC" id="5.4.99.12" evidence="4"/>
<comment type="subunit">
    <text evidence="4">Homodimer.</text>
</comment>
<proteinExistence type="inferred from homology"/>
<dbReference type="STRING" id="673862.BABL1_gene_349"/>
<dbReference type="KEGG" id="dpb:BABL1_gene_349"/>
<keyword evidence="10" id="KW-1185">Reference proteome</keyword>
<dbReference type="HOGENOM" id="CLU_014673_0_1_7"/>
<dbReference type="FunFam" id="3.30.70.580:FF:000001">
    <property type="entry name" value="tRNA pseudouridine synthase A"/>
    <property type="match status" value="1"/>
</dbReference>
<evidence type="ECO:0000256" key="2">
    <source>
        <dbReference type="ARBA" id="ARBA00022694"/>
    </source>
</evidence>
<feature type="active site" description="Nucleophile" evidence="4 5">
    <location>
        <position position="52"/>
    </location>
</feature>
<dbReference type="GO" id="GO:0160147">
    <property type="term" value="F:tRNA pseudouridine(38-40) synthase activity"/>
    <property type="evidence" value="ECO:0007669"/>
    <property type="project" value="UniProtKB-EC"/>
</dbReference>
<dbReference type="InterPro" id="IPR020103">
    <property type="entry name" value="PsdUridine_synth_cat_dom_sf"/>
</dbReference>
<dbReference type="eggNOG" id="COG0101">
    <property type="taxonomic scope" value="Bacteria"/>
</dbReference>
<comment type="caution">
    <text evidence="4">Lacks conserved residue(s) required for the propagation of feature annotation.</text>
</comment>
<keyword evidence="3 4" id="KW-0413">Isomerase</keyword>
<comment type="similarity">
    <text evidence="1 4 7">Belongs to the tRNA pseudouridine synthase TruA family.</text>
</comment>
<dbReference type="Gene3D" id="3.30.70.580">
    <property type="entry name" value="Pseudouridine synthase I, catalytic domain, N-terminal subdomain"/>
    <property type="match status" value="1"/>
</dbReference>
<dbReference type="InterPro" id="IPR020094">
    <property type="entry name" value="TruA/RsuA/RluB/E/F_N"/>
</dbReference>
<feature type="domain" description="Pseudouridine synthase I TruA alpha/beta" evidence="8">
    <location>
        <begin position="7"/>
        <end position="97"/>
    </location>
</feature>
<dbReference type="Gene3D" id="3.30.70.660">
    <property type="entry name" value="Pseudouridine synthase I, catalytic domain, C-terminal subdomain"/>
    <property type="match status" value="1"/>
</dbReference>
<dbReference type="PATRIC" id="fig|673862.3.peg.553"/>
<dbReference type="EMBL" id="HG793133">
    <property type="protein sequence ID" value="CDK30666.1"/>
    <property type="molecule type" value="Genomic_DNA"/>
</dbReference>
<protein>
    <recommendedName>
        <fullName evidence="4">tRNA pseudouridine synthase A</fullName>
        <ecNumber evidence="4">5.4.99.12</ecNumber>
    </recommendedName>
    <alternativeName>
        <fullName evidence="4">tRNA pseudouridine(38-40) synthase</fullName>
    </alternativeName>
    <alternativeName>
        <fullName evidence="4">tRNA pseudouridylate synthase I</fullName>
    </alternativeName>
    <alternativeName>
        <fullName evidence="4">tRNA-uridine isomerase I</fullName>
    </alternativeName>
</protein>
<dbReference type="HAMAP" id="MF_00171">
    <property type="entry name" value="TruA"/>
    <property type="match status" value="1"/>
</dbReference>
<dbReference type="OrthoDB" id="9811823at2"/>
<evidence type="ECO:0000256" key="4">
    <source>
        <dbReference type="HAMAP-Rule" id="MF_00171"/>
    </source>
</evidence>
<dbReference type="GO" id="GO:0031119">
    <property type="term" value="P:tRNA pseudouridine synthesis"/>
    <property type="evidence" value="ECO:0007669"/>
    <property type="project" value="UniProtKB-UniRule"/>
</dbReference>
<dbReference type="SUPFAM" id="SSF55120">
    <property type="entry name" value="Pseudouridine synthase"/>
    <property type="match status" value="1"/>
</dbReference>
<dbReference type="InterPro" id="IPR001406">
    <property type="entry name" value="PsdUridine_synth_TruA"/>
</dbReference>
<evidence type="ECO:0000259" key="8">
    <source>
        <dbReference type="Pfam" id="PF01416"/>
    </source>
</evidence>
<feature type="binding site" evidence="4 6">
    <location>
        <position position="110"/>
    </location>
    <ligand>
        <name>substrate</name>
    </ligand>
</feature>
<dbReference type="PIRSF" id="PIRSF001430">
    <property type="entry name" value="tRNA_psdUrid_synth"/>
    <property type="match status" value="1"/>
</dbReference>
<keyword evidence="2 4" id="KW-0819">tRNA processing</keyword>
<evidence type="ECO:0000256" key="1">
    <source>
        <dbReference type="ARBA" id="ARBA00009375"/>
    </source>
</evidence>
<evidence type="ECO:0000313" key="10">
    <source>
        <dbReference type="Proteomes" id="UP000018769"/>
    </source>
</evidence>
<dbReference type="CDD" id="cd02570">
    <property type="entry name" value="PseudoU_synth_EcTruA"/>
    <property type="match status" value="1"/>
</dbReference>
<name>V6DJH3_9BACT</name>
<reference evidence="9 10" key="1">
    <citation type="journal article" date="2015" name="Biol. Direct">
        <title>Babela massiliensis, a representative of a widespread bacterial phylum with unusual adaptations to parasitism in amoebae.</title>
        <authorList>
            <person name="Pagnier I."/>
            <person name="Yutin N."/>
            <person name="Croce O."/>
            <person name="Makarova K.S."/>
            <person name="Wolf Y.I."/>
            <person name="Benamar S."/>
            <person name="Raoult D."/>
            <person name="Koonin E.V."/>
            <person name="La Scola B."/>
        </authorList>
    </citation>
    <scope>NUCLEOTIDE SEQUENCE [LARGE SCALE GENOMIC DNA]</scope>
    <source>
        <strain evidence="10">BABL1</strain>
    </source>
</reference>
<dbReference type="InterPro" id="IPR020097">
    <property type="entry name" value="PsdUridine_synth_TruA_a/b_dom"/>
</dbReference>
<dbReference type="GO" id="GO:0003723">
    <property type="term" value="F:RNA binding"/>
    <property type="evidence" value="ECO:0007669"/>
    <property type="project" value="InterPro"/>
</dbReference>
<dbReference type="PANTHER" id="PTHR11142">
    <property type="entry name" value="PSEUDOURIDYLATE SYNTHASE"/>
    <property type="match status" value="1"/>
</dbReference>
<feature type="domain" description="Pseudouridine synthase I TruA alpha/beta" evidence="8">
    <location>
        <begin position="146"/>
        <end position="248"/>
    </location>
</feature>
<sequence>MKTYKIVVSYDGTDYYGWQIQPDKVTISHMLEKQFKAVFKKNIKIIGASRTDSGVHALGQVAKFETDINIKPEILIKAWNNLLPSNILIRSIELVNSEFHPRAKVKQKTYYYNFTTQKAIPLISNYVYSLKSYRHSIDFDKLKVALNIFVGTHDFRSFCTGYEQESTIRTIDSISLVYLKRYKIYQIQVKGKSFLRYMIRRIVGACLEIANSKKRNINELKVALKKPNPEQNLFTAPANGLILRKIIYF</sequence>
<dbReference type="PANTHER" id="PTHR11142:SF0">
    <property type="entry name" value="TRNA PSEUDOURIDINE SYNTHASE-LIKE 1"/>
    <property type="match status" value="1"/>
</dbReference>
<evidence type="ECO:0000256" key="6">
    <source>
        <dbReference type="PIRSR" id="PIRSR001430-2"/>
    </source>
</evidence>
<organism evidence="9 10">
    <name type="scientific">Candidatus Babela massiliensis</name>
    <dbReference type="NCBI Taxonomy" id="673862"/>
    <lineage>
        <taxon>Bacteria</taxon>
        <taxon>Candidatus Babelota</taxon>
        <taxon>Candidatus Babeliae</taxon>
        <taxon>Candidatus Babeliales</taxon>
        <taxon>Candidatus Babeliaceae</taxon>
        <taxon>Candidatus Babela</taxon>
    </lineage>
</organism>
<dbReference type="Pfam" id="PF01416">
    <property type="entry name" value="PseudoU_synth_1"/>
    <property type="match status" value="2"/>
</dbReference>
<accession>V6DJH3</accession>
<evidence type="ECO:0000313" key="9">
    <source>
        <dbReference type="EMBL" id="CDK30666.1"/>
    </source>
</evidence>
<dbReference type="AlphaFoldDB" id="V6DJH3"/>
<comment type="catalytic activity">
    <reaction evidence="4 7">
        <text>uridine(38/39/40) in tRNA = pseudouridine(38/39/40) in tRNA</text>
        <dbReference type="Rhea" id="RHEA:22376"/>
        <dbReference type="Rhea" id="RHEA-COMP:10085"/>
        <dbReference type="Rhea" id="RHEA-COMP:10087"/>
        <dbReference type="ChEBI" id="CHEBI:65314"/>
        <dbReference type="ChEBI" id="CHEBI:65315"/>
        <dbReference type="EC" id="5.4.99.12"/>
    </reaction>
</comment>
<dbReference type="RefSeq" id="WP_023792166.1">
    <property type="nucleotide sequence ID" value="NC_023003.1"/>
</dbReference>
<dbReference type="NCBIfam" id="TIGR00071">
    <property type="entry name" value="hisT_truA"/>
    <property type="match status" value="1"/>
</dbReference>
<comment type="function">
    <text evidence="4">Formation of pseudouridine at positions 38, 39 and 40 in the anticodon stem and loop of transfer RNAs.</text>
</comment>
<evidence type="ECO:0000256" key="7">
    <source>
        <dbReference type="RuleBase" id="RU003792"/>
    </source>
</evidence>
<evidence type="ECO:0000256" key="3">
    <source>
        <dbReference type="ARBA" id="ARBA00023235"/>
    </source>
</evidence>
<dbReference type="InterPro" id="IPR020095">
    <property type="entry name" value="PsdUridine_synth_TruA_C"/>
</dbReference>
<dbReference type="Proteomes" id="UP000018769">
    <property type="component" value="Chromosome I"/>
</dbReference>